<evidence type="ECO:0000313" key="2">
    <source>
        <dbReference type="EMBL" id="CCC92240.1"/>
    </source>
</evidence>
<keyword evidence="1" id="KW-0472">Membrane</keyword>
<dbReference type="EMBL" id="HE575321">
    <property type="protein sequence ID" value="CCC92240.1"/>
    <property type="molecule type" value="Genomic_DNA"/>
</dbReference>
<evidence type="ECO:0000256" key="1">
    <source>
        <dbReference type="SAM" id="Phobius"/>
    </source>
</evidence>
<sequence length="103" mass="11775">MENHEHVCISLSLEGFSSQIEGSQQFRLHFTFPSDLLFLLTPPFRLIPICYTSFCVTTWCRACSPSQATNMEDALVSAFKLTFLFLLPLFSLRGVLLPTRERI</sequence>
<dbReference type="AlphaFoldDB" id="G0US77"/>
<feature type="transmembrane region" description="Helical" evidence="1">
    <location>
        <begin position="74"/>
        <end position="96"/>
    </location>
</feature>
<reference evidence="2" key="1">
    <citation type="journal article" date="2012" name="Proc. Natl. Acad. Sci. U.S.A.">
        <title>Antigenic diversity is generated by distinct evolutionary mechanisms in African trypanosome species.</title>
        <authorList>
            <person name="Jackson A.P."/>
            <person name="Berry A."/>
            <person name="Aslett M."/>
            <person name="Allison H.C."/>
            <person name="Burton P."/>
            <person name="Vavrova-Anderson J."/>
            <person name="Brown R."/>
            <person name="Browne H."/>
            <person name="Corton N."/>
            <person name="Hauser H."/>
            <person name="Gamble J."/>
            <person name="Gilderthorp R."/>
            <person name="Marcello L."/>
            <person name="McQuillan J."/>
            <person name="Otto T.D."/>
            <person name="Quail M.A."/>
            <person name="Sanders M.J."/>
            <person name="van Tonder A."/>
            <person name="Ginger M.L."/>
            <person name="Field M.C."/>
            <person name="Barry J.D."/>
            <person name="Hertz-Fowler C."/>
            <person name="Berriman M."/>
        </authorList>
    </citation>
    <scope>NUCLEOTIDE SEQUENCE</scope>
    <source>
        <strain evidence="2">IL3000</strain>
    </source>
</reference>
<protein>
    <submittedName>
        <fullName evidence="2">Uncharacterized protein</fullName>
    </submittedName>
</protein>
<proteinExistence type="predicted"/>
<organism evidence="2">
    <name type="scientific">Trypanosoma congolense (strain IL3000)</name>
    <dbReference type="NCBI Taxonomy" id="1068625"/>
    <lineage>
        <taxon>Eukaryota</taxon>
        <taxon>Discoba</taxon>
        <taxon>Euglenozoa</taxon>
        <taxon>Kinetoplastea</taxon>
        <taxon>Metakinetoplastina</taxon>
        <taxon>Trypanosomatida</taxon>
        <taxon>Trypanosomatidae</taxon>
        <taxon>Trypanosoma</taxon>
        <taxon>Nannomonas</taxon>
    </lineage>
</organism>
<keyword evidence="1" id="KW-0812">Transmembrane</keyword>
<accession>G0US77</accession>
<gene>
    <name evidence="2" type="ORF">TCIL3000_8_4620</name>
</gene>
<keyword evidence="1" id="KW-1133">Transmembrane helix</keyword>
<name>G0US77_TRYCI</name>